<evidence type="ECO:0000313" key="2">
    <source>
        <dbReference type="Proteomes" id="UP000203101"/>
    </source>
</evidence>
<gene>
    <name evidence="1" type="primary">63</name>
    <name evidence="1" type="ORF">SEA_VINCENZO_63</name>
</gene>
<sequence length="247" mass="26998">MTTTKRTTTAPKGDVRTETLDEFDDLLGEYANGETDFAYLVRSLWATREGIKQLDAARKAVFEHVKAAHTLGHTTVAGYRLKMTSPPEPTAYTSVASAAVKTADVAAWRRAQALAPFVQVKAPAGMAVAEEAVPEEAAVDFVAPEAAVVCYKEHPAWARLRELRVVEQETLGRLEKLAADFGWDGDLKVFADGWSVQLRRLQFSAEKLAATDPAVFDRCAVTKLKVVNPHVIVARVRDDGTEDDGVE</sequence>
<protein>
    <submittedName>
        <fullName evidence="1">Uncharacterized protein</fullName>
    </submittedName>
</protein>
<evidence type="ECO:0000313" key="1">
    <source>
        <dbReference type="EMBL" id="AKF14325.1"/>
    </source>
</evidence>
<dbReference type="Proteomes" id="UP000203101">
    <property type="component" value="Segment"/>
</dbReference>
<accession>A0A0F6WE08</accession>
<organism evidence="1 2">
    <name type="scientific">Mycobacterium phage Vincenzo</name>
    <dbReference type="NCBI Taxonomy" id="1647301"/>
    <lineage>
        <taxon>Viruses</taxon>
        <taxon>Duplodnaviria</taxon>
        <taxon>Heunggongvirae</taxon>
        <taxon>Uroviricota</taxon>
        <taxon>Caudoviricetes</taxon>
        <taxon>Bclasvirinae</taxon>
        <taxon>Coopervirus</taxon>
        <taxon>Coopervirus vincenzo</taxon>
    </lineage>
</organism>
<dbReference type="RefSeq" id="YP_009210919.1">
    <property type="nucleotide sequence ID" value="NC_028934.1"/>
</dbReference>
<dbReference type="GeneID" id="26637366"/>
<dbReference type="EMBL" id="KR080194">
    <property type="protein sequence ID" value="AKF14325.1"/>
    <property type="molecule type" value="Genomic_DNA"/>
</dbReference>
<dbReference type="KEGG" id="vg:26637366"/>
<proteinExistence type="predicted"/>
<dbReference type="OrthoDB" id="11072at10239"/>
<name>A0A0F6WE08_9CAUD</name>
<reference evidence="1 2" key="1">
    <citation type="journal article" date="2015" name="Genome Announc.">
        <title>Genome Sequences of Mycobacteriophages AlanGrant, Baee, Corofin, OrangeOswald, and Vincenzo, New Members of Cluster B.</title>
        <authorList>
            <person name="Pope W.H."/>
            <person name="Carbonara M.E."/>
            <person name="Cioffi H.M."/>
            <person name="Cruz T."/>
            <person name="Dang B.Q."/>
            <person name="Doyle A.N."/>
            <person name="Fan O.H."/>
            <person name="Gallagher M."/>
            <person name="Gentile G.M."/>
            <person name="German B.A."/>
            <person name="Farrell M.E."/>
            <person name="Gerwig M."/>
            <person name="Hunter K.L."/>
            <person name="Lefever V.E."/>
            <person name="Marfisi N.A."/>
            <person name="McDonnell J.E."/>
            <person name="Monga J.K."/>
            <person name="Quiroz K.G."/>
            <person name="Pong A.C."/>
            <person name="Rimple P.A."/>
            <person name="Situ M."/>
            <person name="Sohnen P.C."/>
            <person name="Stockinger A.N."/>
            <person name="Thompson P.K."/>
            <person name="Torchio N.M."/>
            <person name="Toner C.L."/>
            <person name="Ulbrich M.C."/>
            <person name="Vohra N.I."/>
            <person name="Zakir A."/>
            <person name="Adkins N.L."/>
            <person name="Brown B.R."/>
            <person name="Churilla B.M."/>
            <person name="Kramer Z.J."/>
            <person name="Lapin J.S."/>
            <person name="Montgomery M.T."/>
            <person name="Prout A.K."/>
            <person name="Grubb S.R."/>
            <person name="Warner M.H."/>
            <person name="Bowman C.A."/>
            <person name="Russell D.A."/>
            <person name="Hatfull G.F."/>
        </authorList>
    </citation>
    <scope>NUCLEOTIDE SEQUENCE [LARGE SCALE GENOMIC DNA]</scope>
</reference>
<keyword evidence="2" id="KW-1185">Reference proteome</keyword>